<gene>
    <name evidence="1" type="ORF">FYJ55_04995</name>
</gene>
<sequence length="96" mass="11704">MKLYIDENNKVVTMHEATSDMKCFEEFENRKPYSFDGVKELENCIHPIHVLLNTSMIDEKWIYMNLKSYISKNDRVCILPFSFFNILRFWLRNREM</sequence>
<dbReference type="GeneID" id="93158646"/>
<accession>A0A6N7VII0</accession>
<dbReference type="Proteomes" id="UP000434241">
    <property type="component" value="Unassembled WGS sequence"/>
</dbReference>
<dbReference type="EMBL" id="VUMR01000020">
    <property type="protein sequence ID" value="MSS56264.1"/>
    <property type="molecule type" value="Genomic_DNA"/>
</dbReference>
<evidence type="ECO:0000313" key="1">
    <source>
        <dbReference type="EMBL" id="MSS56264.1"/>
    </source>
</evidence>
<dbReference type="AlphaFoldDB" id="A0A6N7VII0"/>
<keyword evidence="2" id="KW-1185">Reference proteome</keyword>
<comment type="caution">
    <text evidence="1">The sequence shown here is derived from an EMBL/GenBank/DDBJ whole genome shotgun (WGS) entry which is preliminary data.</text>
</comment>
<evidence type="ECO:0000313" key="2">
    <source>
        <dbReference type="Proteomes" id="UP000434241"/>
    </source>
</evidence>
<name>A0A6N7VII0_9FIRM</name>
<protein>
    <submittedName>
        <fullName evidence="1">Uncharacterized protein</fullName>
    </submittedName>
</protein>
<dbReference type="RefSeq" id="WP_154555910.1">
    <property type="nucleotide sequence ID" value="NZ_VUMR01000020.1"/>
</dbReference>
<organism evidence="1 2">
    <name type="scientific">Holdemanella porci</name>
    <dbReference type="NCBI Taxonomy" id="2652276"/>
    <lineage>
        <taxon>Bacteria</taxon>
        <taxon>Bacillati</taxon>
        <taxon>Bacillota</taxon>
        <taxon>Erysipelotrichia</taxon>
        <taxon>Erysipelotrichales</taxon>
        <taxon>Erysipelotrichaceae</taxon>
        <taxon>Holdemanella</taxon>
    </lineage>
</organism>
<proteinExistence type="predicted"/>
<reference evidence="1 2" key="1">
    <citation type="submission" date="2019-08" db="EMBL/GenBank/DDBJ databases">
        <title>In-depth cultivation of the pig gut microbiome towards novel bacterial diversity and tailored functional studies.</title>
        <authorList>
            <person name="Wylensek D."/>
            <person name="Hitch T.C.A."/>
            <person name="Clavel T."/>
        </authorList>
    </citation>
    <scope>NUCLEOTIDE SEQUENCE [LARGE SCALE GENOMIC DNA]</scope>
    <source>
        <strain evidence="1 2">LKV-472-APC-3</strain>
    </source>
</reference>